<feature type="non-terminal residue" evidence="2">
    <location>
        <position position="1"/>
    </location>
</feature>
<dbReference type="EMBL" id="POUC01000548">
    <property type="protein sequence ID" value="PNG16998.1"/>
    <property type="molecule type" value="Genomic_DNA"/>
</dbReference>
<gene>
    <name evidence="2" type="ORF">C1J00_38935</name>
</gene>
<dbReference type="Proteomes" id="UP000235943">
    <property type="component" value="Unassembled WGS sequence"/>
</dbReference>
<evidence type="ECO:0000256" key="1">
    <source>
        <dbReference type="SAM" id="MobiDB-lite"/>
    </source>
</evidence>
<reference evidence="2 3" key="1">
    <citation type="submission" date="2018-01" db="EMBL/GenBank/DDBJ databases">
        <title>Draft genome sequence of Streptomyces sp. 13K301.</title>
        <authorList>
            <person name="Sahin N."/>
            <person name="Saygin H."/>
            <person name="Ay H."/>
        </authorList>
    </citation>
    <scope>NUCLEOTIDE SEQUENCE [LARGE SCALE GENOMIC DNA]</scope>
    <source>
        <strain evidence="2 3">13K301</strain>
    </source>
</reference>
<organism evidence="2 3">
    <name type="scientific">Streptomyces cahuitamycinicus</name>
    <dbReference type="NCBI Taxonomy" id="2070367"/>
    <lineage>
        <taxon>Bacteria</taxon>
        <taxon>Bacillati</taxon>
        <taxon>Actinomycetota</taxon>
        <taxon>Actinomycetes</taxon>
        <taxon>Kitasatosporales</taxon>
        <taxon>Streptomycetaceae</taxon>
        <taxon>Streptomyces</taxon>
    </lineage>
</organism>
<accession>A0A2N8TD89</accession>
<evidence type="ECO:0000313" key="3">
    <source>
        <dbReference type="Proteomes" id="UP000235943"/>
    </source>
</evidence>
<name>A0A2N8TD89_9ACTN</name>
<dbReference type="RefSeq" id="WP_219728403.1">
    <property type="nucleotide sequence ID" value="NZ_POUC01000548.1"/>
</dbReference>
<dbReference type="AlphaFoldDB" id="A0A2N8TD89"/>
<proteinExistence type="predicted"/>
<feature type="compositionally biased region" description="Low complexity" evidence="1">
    <location>
        <begin position="19"/>
        <end position="35"/>
    </location>
</feature>
<sequence>RHRSGPPQLPWKADPFRFAGPPDTPGAATAAITARTGRHTPAAFTPGITVSDSRHFPGRRPPLFSA</sequence>
<evidence type="ECO:0000313" key="2">
    <source>
        <dbReference type="EMBL" id="PNG16998.1"/>
    </source>
</evidence>
<feature type="region of interest" description="Disordered" evidence="1">
    <location>
        <begin position="1"/>
        <end position="66"/>
    </location>
</feature>
<keyword evidence="3" id="KW-1185">Reference proteome</keyword>
<protein>
    <submittedName>
        <fullName evidence="2">Uncharacterized protein</fullName>
    </submittedName>
</protein>
<comment type="caution">
    <text evidence="2">The sequence shown here is derived from an EMBL/GenBank/DDBJ whole genome shotgun (WGS) entry which is preliminary data.</text>
</comment>